<name>A0A934UUI6_9MICO</name>
<dbReference type="Proteomes" id="UP000608530">
    <property type="component" value="Unassembled WGS sequence"/>
</dbReference>
<reference evidence="2" key="1">
    <citation type="submission" date="2020-12" db="EMBL/GenBank/DDBJ databases">
        <title>Leucobacter sp. CAS1, isolated from Chromium sludge.</title>
        <authorList>
            <person name="Xu Z."/>
        </authorList>
    </citation>
    <scope>NUCLEOTIDE SEQUENCE</scope>
    <source>
        <strain evidence="2">CSA1</strain>
    </source>
</reference>
<proteinExistence type="predicted"/>
<evidence type="ECO:0000313" key="2">
    <source>
        <dbReference type="EMBL" id="MBK0418233.1"/>
    </source>
</evidence>
<evidence type="ECO:0000256" key="1">
    <source>
        <dbReference type="SAM" id="Phobius"/>
    </source>
</evidence>
<sequence>MANQPALRTSSGNVWVIVGFLFAAASMIPLSALIFVSPGRSAPVAWATAVAVVVFFAALLLTRFLARPGAGRLRRLAVYFLTMAAVALIGILVSAFLEATP</sequence>
<keyword evidence="1" id="KW-1133">Transmembrane helix</keyword>
<gene>
    <name evidence="2" type="ORF">JD276_04210</name>
</gene>
<comment type="caution">
    <text evidence="2">The sequence shown here is derived from an EMBL/GenBank/DDBJ whole genome shotgun (WGS) entry which is preliminary data.</text>
</comment>
<keyword evidence="1" id="KW-0812">Transmembrane</keyword>
<keyword evidence="3" id="KW-1185">Reference proteome</keyword>
<protein>
    <submittedName>
        <fullName evidence="2">Uncharacterized protein</fullName>
    </submittedName>
</protein>
<dbReference type="RefSeq" id="WP_200114196.1">
    <property type="nucleotide sequence ID" value="NZ_JAEHOH010000005.1"/>
</dbReference>
<accession>A0A934UUI6</accession>
<feature type="transmembrane region" description="Helical" evidence="1">
    <location>
        <begin position="76"/>
        <end position="97"/>
    </location>
</feature>
<feature type="transmembrane region" description="Helical" evidence="1">
    <location>
        <begin position="43"/>
        <end position="64"/>
    </location>
</feature>
<feature type="transmembrane region" description="Helical" evidence="1">
    <location>
        <begin position="12"/>
        <end position="37"/>
    </location>
</feature>
<keyword evidence="1" id="KW-0472">Membrane</keyword>
<dbReference type="AlphaFoldDB" id="A0A934UUI6"/>
<organism evidence="2 3">
    <name type="scientific">Leucobacter chromiisoli</name>
    <dbReference type="NCBI Taxonomy" id="2796471"/>
    <lineage>
        <taxon>Bacteria</taxon>
        <taxon>Bacillati</taxon>
        <taxon>Actinomycetota</taxon>
        <taxon>Actinomycetes</taxon>
        <taxon>Micrococcales</taxon>
        <taxon>Microbacteriaceae</taxon>
        <taxon>Leucobacter</taxon>
    </lineage>
</organism>
<evidence type="ECO:0000313" key="3">
    <source>
        <dbReference type="Proteomes" id="UP000608530"/>
    </source>
</evidence>
<dbReference type="EMBL" id="JAEHOH010000005">
    <property type="protein sequence ID" value="MBK0418233.1"/>
    <property type="molecule type" value="Genomic_DNA"/>
</dbReference>